<comment type="similarity">
    <text evidence="2">Belongs to the nonaspanin (TM9SF) (TC 9.A.2) family.</text>
</comment>
<dbReference type="OrthoDB" id="1666796at2759"/>
<keyword evidence="5" id="KW-1133">Transmembrane helix</keyword>
<evidence type="ECO:0000313" key="8">
    <source>
        <dbReference type="Proteomes" id="UP000756921"/>
    </source>
</evidence>
<evidence type="ECO:0000313" key="7">
    <source>
        <dbReference type="EMBL" id="KAF9729015.1"/>
    </source>
</evidence>
<evidence type="ECO:0000256" key="3">
    <source>
        <dbReference type="ARBA" id="ARBA00022692"/>
    </source>
</evidence>
<evidence type="ECO:0000256" key="1">
    <source>
        <dbReference type="ARBA" id="ARBA00004141"/>
    </source>
</evidence>
<protein>
    <submittedName>
        <fullName evidence="7">Transmembrane 9 superfamily member 7</fullName>
    </submittedName>
</protein>
<keyword evidence="4" id="KW-0732">Signal</keyword>
<dbReference type="InterPro" id="IPR004240">
    <property type="entry name" value="EMP70"/>
</dbReference>
<dbReference type="Proteomes" id="UP000756921">
    <property type="component" value="Unassembled WGS sequence"/>
</dbReference>
<reference evidence="7" key="1">
    <citation type="journal article" date="2020" name="Mol. Plant Microbe Interact.">
        <title>Genome Sequence of the Biocontrol Agent Coniothyrium minitans strain Conio (IMI 134523).</title>
        <authorList>
            <person name="Patel D."/>
            <person name="Shittu T.A."/>
            <person name="Baroncelli R."/>
            <person name="Muthumeenakshi S."/>
            <person name="Osborne T.H."/>
            <person name="Janganan T.K."/>
            <person name="Sreenivasaprasad S."/>
        </authorList>
    </citation>
    <scope>NUCLEOTIDE SEQUENCE</scope>
    <source>
        <strain evidence="7">Conio</strain>
    </source>
</reference>
<proteinExistence type="inferred from homology"/>
<organism evidence="7 8">
    <name type="scientific">Paraphaeosphaeria minitans</name>
    <dbReference type="NCBI Taxonomy" id="565426"/>
    <lineage>
        <taxon>Eukaryota</taxon>
        <taxon>Fungi</taxon>
        <taxon>Dikarya</taxon>
        <taxon>Ascomycota</taxon>
        <taxon>Pezizomycotina</taxon>
        <taxon>Dothideomycetes</taxon>
        <taxon>Pleosporomycetidae</taxon>
        <taxon>Pleosporales</taxon>
        <taxon>Massarineae</taxon>
        <taxon>Didymosphaeriaceae</taxon>
        <taxon>Paraphaeosphaeria</taxon>
    </lineage>
</organism>
<sequence>MITFTCSVYWREDENLEWRNRWNVYFVASNDSANVHWLAILNSLIITGCLHQLACINIIRQYKEAKEEAGCEYELGARAYDSREETGVGRHAEDVPMDELPTSQVFFVIVERLTAPSMSSIGPT</sequence>
<accession>A0A9P6G5V1</accession>
<name>A0A9P6G5V1_9PLEO</name>
<keyword evidence="3 7" id="KW-0812">Transmembrane</keyword>
<evidence type="ECO:0000256" key="6">
    <source>
        <dbReference type="ARBA" id="ARBA00023136"/>
    </source>
</evidence>
<dbReference type="EMBL" id="WJXW01000017">
    <property type="protein sequence ID" value="KAF9729015.1"/>
    <property type="molecule type" value="Genomic_DNA"/>
</dbReference>
<dbReference type="AlphaFoldDB" id="A0A9P6G5V1"/>
<evidence type="ECO:0000256" key="2">
    <source>
        <dbReference type="ARBA" id="ARBA00005227"/>
    </source>
</evidence>
<evidence type="ECO:0000256" key="4">
    <source>
        <dbReference type="ARBA" id="ARBA00022729"/>
    </source>
</evidence>
<comment type="subcellular location">
    <subcellularLocation>
        <location evidence="1">Membrane</location>
        <topology evidence="1">Multi-pass membrane protein</topology>
    </subcellularLocation>
</comment>
<keyword evidence="8" id="KW-1185">Reference proteome</keyword>
<keyword evidence="6" id="KW-0472">Membrane</keyword>
<dbReference type="GO" id="GO:0016020">
    <property type="term" value="C:membrane"/>
    <property type="evidence" value="ECO:0007669"/>
    <property type="project" value="UniProtKB-SubCell"/>
</dbReference>
<dbReference type="Pfam" id="PF02990">
    <property type="entry name" value="EMP70"/>
    <property type="match status" value="1"/>
</dbReference>
<comment type="caution">
    <text evidence="7">The sequence shown here is derived from an EMBL/GenBank/DDBJ whole genome shotgun (WGS) entry which is preliminary data.</text>
</comment>
<evidence type="ECO:0000256" key="5">
    <source>
        <dbReference type="ARBA" id="ARBA00022989"/>
    </source>
</evidence>
<gene>
    <name evidence="7" type="ORF">PMIN01_12705</name>
</gene>